<feature type="domain" description="UspA" evidence="3">
    <location>
        <begin position="114"/>
        <end position="249"/>
    </location>
</feature>
<feature type="domain" description="UspA" evidence="3">
    <location>
        <begin position="267"/>
        <end position="421"/>
    </location>
</feature>
<protein>
    <recommendedName>
        <fullName evidence="3">UspA domain-containing protein</fullName>
    </recommendedName>
</protein>
<accession>A0A401ZM53</accession>
<name>A0A401ZM53_9CHLR</name>
<dbReference type="PANTHER" id="PTHR46268">
    <property type="entry name" value="STRESS RESPONSE PROTEIN NHAX"/>
    <property type="match status" value="1"/>
</dbReference>
<dbReference type="CDD" id="cd00293">
    <property type="entry name" value="USP-like"/>
    <property type="match status" value="2"/>
</dbReference>
<evidence type="ECO:0000256" key="2">
    <source>
        <dbReference type="SAM" id="MobiDB-lite"/>
    </source>
</evidence>
<evidence type="ECO:0000313" key="4">
    <source>
        <dbReference type="EMBL" id="GCE07943.1"/>
    </source>
</evidence>
<dbReference type="InterPro" id="IPR006015">
    <property type="entry name" value="Universal_stress_UspA"/>
</dbReference>
<comment type="caution">
    <text evidence="4">The sequence shown here is derived from an EMBL/GenBank/DDBJ whole genome shotgun (WGS) entry which is preliminary data.</text>
</comment>
<dbReference type="PANTHER" id="PTHR46268:SF6">
    <property type="entry name" value="UNIVERSAL STRESS PROTEIN UP12"/>
    <property type="match status" value="1"/>
</dbReference>
<dbReference type="OrthoDB" id="9808582at2"/>
<feature type="region of interest" description="Disordered" evidence="2">
    <location>
        <begin position="423"/>
        <end position="450"/>
    </location>
</feature>
<dbReference type="Proteomes" id="UP000287224">
    <property type="component" value="Unassembled WGS sequence"/>
</dbReference>
<dbReference type="InterPro" id="IPR006016">
    <property type="entry name" value="UspA"/>
</dbReference>
<dbReference type="AlphaFoldDB" id="A0A401ZM53"/>
<feature type="compositionally biased region" description="Polar residues" evidence="2">
    <location>
        <begin position="425"/>
        <end position="443"/>
    </location>
</feature>
<evidence type="ECO:0000256" key="1">
    <source>
        <dbReference type="ARBA" id="ARBA00008791"/>
    </source>
</evidence>
<gene>
    <name evidence="4" type="ORF">KDAU_52720</name>
</gene>
<evidence type="ECO:0000259" key="3">
    <source>
        <dbReference type="Pfam" id="PF00582"/>
    </source>
</evidence>
<comment type="similarity">
    <text evidence="1">Belongs to the universal stress protein A family.</text>
</comment>
<proteinExistence type="inferred from homology"/>
<dbReference type="SUPFAM" id="SSF52402">
    <property type="entry name" value="Adenine nucleotide alpha hydrolases-like"/>
    <property type="match status" value="2"/>
</dbReference>
<sequence length="450" mass="49385">MQLYDRLQICLLAVASRYPDAFVEINKDISNVPRLETACWKPLDLIDLLQSISPDMLQSMALLEIDAQKSHIHLTDCSSDTPAFQVCCQSKLPSHRDDKQEHRKTTTGTTRKPFQRILVPLDGSIRSKRALPIAARIARIFGGSLVIMQSIMPSQTTARYATGVTEKARASATHYLEMVKQSKDLAGVPVTPEIFIGPPEEMIFAATRLHQNDLIVMCSKGQTGLKRWVLGSVAQKVARSSPIPVLVLRDDDHLQQQERSKTPQSIRVMVALDGSQLAEAALEPAAYLSTALSAPARGALHLIYILHLSAAFAYDQNASMAQAIQQETSSVMEYLQTIEKQLHEGQLASLNLQITIALDHDLDSAGKLLQLAEQGEGANGTNRCDVIALATHGRSGPKRWVMGSVAERILSTTHLPTLLVRPQKAKQTSETGQIEGSEQTSEMPSWVGLF</sequence>
<dbReference type="EMBL" id="BIFQ01000002">
    <property type="protein sequence ID" value="GCE07943.1"/>
    <property type="molecule type" value="Genomic_DNA"/>
</dbReference>
<dbReference type="Pfam" id="PF00582">
    <property type="entry name" value="Usp"/>
    <property type="match status" value="2"/>
</dbReference>
<keyword evidence="5" id="KW-1185">Reference proteome</keyword>
<organism evidence="4 5">
    <name type="scientific">Dictyobacter aurantiacus</name>
    <dbReference type="NCBI Taxonomy" id="1936993"/>
    <lineage>
        <taxon>Bacteria</taxon>
        <taxon>Bacillati</taxon>
        <taxon>Chloroflexota</taxon>
        <taxon>Ktedonobacteria</taxon>
        <taxon>Ktedonobacterales</taxon>
        <taxon>Dictyobacteraceae</taxon>
        <taxon>Dictyobacter</taxon>
    </lineage>
</organism>
<dbReference type="PRINTS" id="PR01438">
    <property type="entry name" value="UNVRSLSTRESS"/>
</dbReference>
<dbReference type="Gene3D" id="3.40.50.620">
    <property type="entry name" value="HUPs"/>
    <property type="match status" value="2"/>
</dbReference>
<dbReference type="InterPro" id="IPR014729">
    <property type="entry name" value="Rossmann-like_a/b/a_fold"/>
</dbReference>
<evidence type="ECO:0000313" key="5">
    <source>
        <dbReference type="Proteomes" id="UP000287224"/>
    </source>
</evidence>
<dbReference type="RefSeq" id="WP_126600127.1">
    <property type="nucleotide sequence ID" value="NZ_BIFQ01000002.1"/>
</dbReference>
<reference evidence="5" key="1">
    <citation type="submission" date="2018-12" db="EMBL/GenBank/DDBJ databases">
        <title>Tengunoibacter tsumagoiensis gen. nov., sp. nov., Dictyobacter kobayashii sp. nov., D. alpinus sp. nov., and D. joshuensis sp. nov. and description of Dictyobacteraceae fam. nov. within the order Ktedonobacterales isolated from Tengu-no-mugimeshi.</title>
        <authorList>
            <person name="Wang C.M."/>
            <person name="Zheng Y."/>
            <person name="Sakai Y."/>
            <person name="Toyoda A."/>
            <person name="Minakuchi Y."/>
            <person name="Abe K."/>
            <person name="Yokota A."/>
            <person name="Yabe S."/>
        </authorList>
    </citation>
    <scope>NUCLEOTIDE SEQUENCE [LARGE SCALE GENOMIC DNA]</scope>
    <source>
        <strain evidence="5">S-27</strain>
    </source>
</reference>